<proteinExistence type="inferred from homology"/>
<evidence type="ECO:0000256" key="10">
    <source>
        <dbReference type="ARBA" id="ARBA00026112"/>
    </source>
</evidence>
<evidence type="ECO:0000313" key="15">
    <source>
        <dbReference type="WBParaSite" id="ACRNAN_Path_846.g3258.t1"/>
    </source>
</evidence>
<dbReference type="Gene3D" id="3.40.50.720">
    <property type="entry name" value="NAD(P)-binding Rossmann-like Domain"/>
    <property type="match status" value="1"/>
</dbReference>
<accession>A0A914CCD0</accession>
<dbReference type="InterPro" id="IPR002347">
    <property type="entry name" value="SDR_fam"/>
</dbReference>
<evidence type="ECO:0000256" key="13">
    <source>
        <dbReference type="RuleBase" id="RU000363"/>
    </source>
</evidence>
<evidence type="ECO:0000256" key="4">
    <source>
        <dbReference type="ARBA" id="ARBA00006484"/>
    </source>
</evidence>
<dbReference type="GO" id="GO:0006666">
    <property type="term" value="P:3-keto-sphinganine metabolic process"/>
    <property type="evidence" value="ECO:0007669"/>
    <property type="project" value="InterPro"/>
</dbReference>
<dbReference type="AlphaFoldDB" id="A0A914CCD0"/>
<dbReference type="PRINTS" id="PR00081">
    <property type="entry name" value="GDHRDH"/>
</dbReference>
<dbReference type="PANTHER" id="PTHR43550">
    <property type="entry name" value="3-KETODIHYDROSPHINGOSINE REDUCTASE"/>
    <property type="match status" value="1"/>
</dbReference>
<keyword evidence="9" id="KW-0443">Lipid metabolism</keyword>
<dbReference type="Proteomes" id="UP000887540">
    <property type="component" value="Unplaced"/>
</dbReference>
<name>A0A914CCD0_9BILA</name>
<keyword evidence="5" id="KW-0256">Endoplasmic reticulum</keyword>
<dbReference type="GO" id="GO:0005789">
    <property type="term" value="C:endoplasmic reticulum membrane"/>
    <property type="evidence" value="ECO:0007669"/>
    <property type="project" value="TreeGrafter"/>
</dbReference>
<protein>
    <recommendedName>
        <fullName evidence="10">3-dehydrosphinganine reductase</fullName>
        <ecNumber evidence="10">1.1.1.102</ecNumber>
    </recommendedName>
</protein>
<dbReference type="GO" id="GO:0047560">
    <property type="term" value="F:3-dehydrosphinganine reductase activity"/>
    <property type="evidence" value="ECO:0007669"/>
    <property type="project" value="UniProtKB-EC"/>
</dbReference>
<dbReference type="PANTHER" id="PTHR43550:SF3">
    <property type="entry name" value="3-KETODIHYDROSPHINGOSINE REDUCTASE"/>
    <property type="match status" value="1"/>
</dbReference>
<evidence type="ECO:0000256" key="2">
    <source>
        <dbReference type="ARBA" id="ARBA00004760"/>
    </source>
</evidence>
<comment type="pathway">
    <text evidence="3">Sphingolipid metabolism.</text>
</comment>
<evidence type="ECO:0000256" key="9">
    <source>
        <dbReference type="ARBA" id="ARBA00023098"/>
    </source>
</evidence>
<comment type="subcellular location">
    <subcellularLocation>
        <location evidence="1">Endoplasmic reticulum</location>
    </subcellularLocation>
</comment>
<dbReference type="FunFam" id="3.40.50.720:FF:000165">
    <property type="entry name" value="3-ketodihydrosphingosine reductase"/>
    <property type="match status" value="1"/>
</dbReference>
<comment type="function">
    <text evidence="11">Catalyzes the reduction of 3'-oxosphinganine (3-ketodihydrosphingosine/KDS) to sphinganine (dihydrosphingosine/DHS), the second step of de novo sphingolipid biosynthesis.</text>
</comment>
<dbReference type="WBParaSite" id="ACRNAN_Path_846.g3258.t1">
    <property type="protein sequence ID" value="ACRNAN_Path_846.g3258.t1"/>
    <property type="gene ID" value="ACRNAN_Path_846.g3258"/>
</dbReference>
<organism evidence="14 15">
    <name type="scientific">Acrobeloides nanus</name>
    <dbReference type="NCBI Taxonomy" id="290746"/>
    <lineage>
        <taxon>Eukaryota</taxon>
        <taxon>Metazoa</taxon>
        <taxon>Ecdysozoa</taxon>
        <taxon>Nematoda</taxon>
        <taxon>Chromadorea</taxon>
        <taxon>Rhabditida</taxon>
        <taxon>Tylenchina</taxon>
        <taxon>Cephalobomorpha</taxon>
        <taxon>Cephaloboidea</taxon>
        <taxon>Cephalobidae</taxon>
        <taxon>Acrobeloides</taxon>
    </lineage>
</organism>
<keyword evidence="8" id="KW-0560">Oxidoreductase</keyword>
<keyword evidence="6" id="KW-0521">NADP</keyword>
<evidence type="ECO:0000256" key="8">
    <source>
        <dbReference type="ARBA" id="ARBA00023002"/>
    </source>
</evidence>
<dbReference type="GO" id="GO:0030148">
    <property type="term" value="P:sphingolipid biosynthetic process"/>
    <property type="evidence" value="ECO:0007669"/>
    <property type="project" value="InterPro"/>
</dbReference>
<comment type="pathway">
    <text evidence="2">Lipid metabolism; sphingolipid metabolism.</text>
</comment>
<dbReference type="SUPFAM" id="SSF51735">
    <property type="entry name" value="NAD(P)-binding Rossmann-fold domains"/>
    <property type="match status" value="1"/>
</dbReference>
<reference evidence="15" key="1">
    <citation type="submission" date="2022-11" db="UniProtKB">
        <authorList>
            <consortium name="WormBaseParasite"/>
        </authorList>
    </citation>
    <scope>IDENTIFICATION</scope>
</reference>
<comment type="catalytic activity">
    <reaction evidence="12">
        <text>sphinganine + NADP(+) = 3-oxosphinganine + NADPH + H(+)</text>
        <dbReference type="Rhea" id="RHEA:22640"/>
        <dbReference type="ChEBI" id="CHEBI:15378"/>
        <dbReference type="ChEBI" id="CHEBI:57783"/>
        <dbReference type="ChEBI" id="CHEBI:57817"/>
        <dbReference type="ChEBI" id="CHEBI:58299"/>
        <dbReference type="ChEBI" id="CHEBI:58349"/>
        <dbReference type="EC" id="1.1.1.102"/>
    </reaction>
    <physiologicalReaction direction="right-to-left" evidence="12">
        <dbReference type="Rhea" id="RHEA:22642"/>
    </physiologicalReaction>
</comment>
<evidence type="ECO:0000256" key="3">
    <source>
        <dbReference type="ARBA" id="ARBA00004991"/>
    </source>
</evidence>
<evidence type="ECO:0000256" key="6">
    <source>
        <dbReference type="ARBA" id="ARBA00022857"/>
    </source>
</evidence>
<dbReference type="CDD" id="cd08939">
    <property type="entry name" value="KDSR-like_SDR_c"/>
    <property type="match status" value="1"/>
</dbReference>
<evidence type="ECO:0000256" key="1">
    <source>
        <dbReference type="ARBA" id="ARBA00004240"/>
    </source>
</evidence>
<dbReference type="InterPro" id="IPR036291">
    <property type="entry name" value="NAD(P)-bd_dom_sf"/>
</dbReference>
<comment type="similarity">
    <text evidence="4 13">Belongs to the short-chain dehydrogenases/reductases (SDR) family.</text>
</comment>
<evidence type="ECO:0000313" key="14">
    <source>
        <dbReference type="Proteomes" id="UP000887540"/>
    </source>
</evidence>
<evidence type="ECO:0000256" key="12">
    <source>
        <dbReference type="ARBA" id="ARBA00048930"/>
    </source>
</evidence>
<evidence type="ECO:0000256" key="7">
    <source>
        <dbReference type="ARBA" id="ARBA00022919"/>
    </source>
</evidence>
<dbReference type="PRINTS" id="PR00080">
    <property type="entry name" value="SDRFAMILY"/>
</dbReference>
<evidence type="ECO:0000256" key="11">
    <source>
        <dbReference type="ARBA" id="ARBA00044737"/>
    </source>
</evidence>
<dbReference type="InterPro" id="IPR045022">
    <property type="entry name" value="KDSR-like"/>
</dbReference>
<keyword evidence="14" id="KW-1185">Reference proteome</keyword>
<dbReference type="EC" id="1.1.1.102" evidence="10"/>
<sequence>MLFWALSAFVLLIATFFIALKFFLAKRIRIEFSGSHAFVTGGSKGIGKEIAIELVRRGCQTVSIAARKRKDLEAAAQVISSHCKQNQKVHYYELDVSTDYKTIEAVIQKAVSESGPIDFLVNNAGLVAQGAFDDLPIESFESQLKINYLSAVYTTRAVVESMKSRRNGHITFVSSAAGQCAIWGYTAYSPSKFAIRGFAEALHMELLPYNIGVSILFPPNTETEGFQEELKTMPEEVKLISGTAGSFSPKVVAQSVVQNIENGEFATTIGFEGWMLGVLTAGAGPEPSIVNAIAQVTLGSLLRGIMLFYIGYFNSLVKKCCVKKSAKSE</sequence>
<evidence type="ECO:0000256" key="5">
    <source>
        <dbReference type="ARBA" id="ARBA00022824"/>
    </source>
</evidence>
<keyword evidence="7" id="KW-0746">Sphingolipid metabolism</keyword>
<dbReference type="Pfam" id="PF00106">
    <property type="entry name" value="adh_short"/>
    <property type="match status" value="1"/>
</dbReference>